<accession>G7H0W9</accession>
<feature type="non-terminal residue" evidence="2">
    <location>
        <position position="155"/>
    </location>
</feature>
<proteinExistence type="predicted"/>
<evidence type="ECO:0000313" key="3">
    <source>
        <dbReference type="Proteomes" id="UP000035088"/>
    </source>
</evidence>
<name>G7H0W9_9ACTN</name>
<feature type="chain" id="PRO_5003495550" evidence="1">
    <location>
        <begin position="41"/>
        <end position="155"/>
    </location>
</feature>
<dbReference type="EMBL" id="BAEE01000042">
    <property type="protein sequence ID" value="GAB09494.1"/>
    <property type="molecule type" value="Genomic_DNA"/>
</dbReference>
<evidence type="ECO:0000313" key="2">
    <source>
        <dbReference type="EMBL" id="GAB09494.1"/>
    </source>
</evidence>
<reference evidence="2 3" key="1">
    <citation type="submission" date="2011-11" db="EMBL/GenBank/DDBJ databases">
        <title>Whole genome shotgun sequence of Gordonia araii NBRC 100433.</title>
        <authorList>
            <person name="Yoshida Y."/>
            <person name="Hosoyama A."/>
            <person name="Tsuchikane K."/>
            <person name="Katsumata H."/>
            <person name="Yamazaki S."/>
            <person name="Fujita N."/>
        </authorList>
    </citation>
    <scope>NUCLEOTIDE SEQUENCE [LARGE SCALE GENOMIC DNA]</scope>
    <source>
        <strain evidence="2 3">NBRC 100433</strain>
    </source>
</reference>
<dbReference type="AlphaFoldDB" id="G7H0W9"/>
<dbReference type="Proteomes" id="UP000035088">
    <property type="component" value="Unassembled WGS sequence"/>
</dbReference>
<sequence>MPTEISNLCSTPKRRVRQRRLLLTAVTAVSFAVLPGCADAETPSTVSSSSSARAVPRGFALVEAAGVLVKIPHRWTPLLVESALRSPEDVPPEVKNLAAGRSLTVEQYLTQLRGVDLMAYGPERAGITPNFNVVSNQTVQTLPSTADIRRQLGLL</sequence>
<keyword evidence="3" id="KW-1185">Reference proteome</keyword>
<protein>
    <submittedName>
        <fullName evidence="2">Uncharacterized protein</fullName>
    </submittedName>
</protein>
<organism evidence="2 3">
    <name type="scientific">Gordonia araii NBRC 100433</name>
    <dbReference type="NCBI Taxonomy" id="1073574"/>
    <lineage>
        <taxon>Bacteria</taxon>
        <taxon>Bacillati</taxon>
        <taxon>Actinomycetota</taxon>
        <taxon>Actinomycetes</taxon>
        <taxon>Mycobacteriales</taxon>
        <taxon>Gordoniaceae</taxon>
        <taxon>Gordonia</taxon>
    </lineage>
</organism>
<comment type="caution">
    <text evidence="2">The sequence shown here is derived from an EMBL/GenBank/DDBJ whole genome shotgun (WGS) entry which is preliminary data.</text>
</comment>
<keyword evidence="1" id="KW-0732">Signal</keyword>
<evidence type="ECO:0000256" key="1">
    <source>
        <dbReference type="SAM" id="SignalP"/>
    </source>
</evidence>
<feature type="signal peptide" evidence="1">
    <location>
        <begin position="1"/>
        <end position="40"/>
    </location>
</feature>
<gene>
    <name evidence="2" type="ORF">GOARA_042_00010</name>
</gene>